<dbReference type="AlphaFoldDB" id="R7U8M8"/>
<dbReference type="EnsemblMetazoa" id="CapteT184531">
    <property type="protein sequence ID" value="CapteP184531"/>
    <property type="gene ID" value="CapteG184531"/>
</dbReference>
<dbReference type="NCBIfam" id="TIGR01777">
    <property type="entry name" value="yfcH"/>
    <property type="match status" value="1"/>
</dbReference>
<dbReference type="InterPro" id="IPR010099">
    <property type="entry name" value="SDR39U1"/>
</dbReference>
<feature type="domain" description="DUF1731" evidence="2">
    <location>
        <begin position="248"/>
        <end position="293"/>
    </location>
</feature>
<sequence>MTIHCRYGPTKWTPATFYVVDVAGPVILGSVLHVSHFFCLFCPQNDIYRDGLPECDAVVNLSGENIGDPFKRWNEDFKEIVRSSRVDTTQQLVTAITSAKHKPRVWISSSAIGYYPASETAEYTELSAGGSGDFFAELCSEWEEAAKLPAEAGVRHVTLRIGLALGREGGMIPKLIPSFWLGAGGTIGSGKQWFPWVHVEDVANLIKYSLENEEVTGVLNAVAPHAATNADFTKTLARAMWRPAFFPLPGFVVKTVFGEERGLAMLEGQKVIPERTLATGYKFLYPDLESACETFSSILPIST</sequence>
<dbReference type="Pfam" id="PF01370">
    <property type="entry name" value="Epimerase"/>
    <property type="match status" value="1"/>
</dbReference>
<accession>R7U8M8</accession>
<dbReference type="STRING" id="283909.R7U8M8"/>
<dbReference type="InterPro" id="IPR013549">
    <property type="entry name" value="DUF1731"/>
</dbReference>
<evidence type="ECO:0000259" key="1">
    <source>
        <dbReference type="Pfam" id="PF01370"/>
    </source>
</evidence>
<dbReference type="OrthoDB" id="276721at2759"/>
<dbReference type="HOGENOM" id="CLU_047373_0_1_1"/>
<keyword evidence="5" id="KW-1185">Reference proteome</keyword>
<dbReference type="OMA" id="YDPPRRF"/>
<dbReference type="InterPro" id="IPR001509">
    <property type="entry name" value="Epimerase_deHydtase"/>
</dbReference>
<evidence type="ECO:0008006" key="6">
    <source>
        <dbReference type="Google" id="ProtNLM"/>
    </source>
</evidence>
<dbReference type="Proteomes" id="UP000014760">
    <property type="component" value="Unassembled WGS sequence"/>
</dbReference>
<gene>
    <name evidence="3" type="ORF">CAPTEDRAFT_184531</name>
</gene>
<dbReference type="InterPro" id="IPR036291">
    <property type="entry name" value="NAD(P)-bd_dom_sf"/>
</dbReference>
<name>R7U8M8_CAPTE</name>
<dbReference type="PANTHER" id="PTHR11092:SF0">
    <property type="entry name" value="EPIMERASE FAMILY PROTEIN SDR39U1"/>
    <property type="match status" value="1"/>
</dbReference>
<dbReference type="Gene3D" id="3.40.50.720">
    <property type="entry name" value="NAD(P)-binding Rossmann-like Domain"/>
    <property type="match status" value="1"/>
</dbReference>
<dbReference type="Pfam" id="PF08338">
    <property type="entry name" value="DUF1731"/>
    <property type="match status" value="1"/>
</dbReference>
<evidence type="ECO:0000313" key="3">
    <source>
        <dbReference type="EMBL" id="ELU02461.1"/>
    </source>
</evidence>
<reference evidence="5" key="1">
    <citation type="submission" date="2012-12" db="EMBL/GenBank/DDBJ databases">
        <authorList>
            <person name="Hellsten U."/>
            <person name="Grimwood J."/>
            <person name="Chapman J.A."/>
            <person name="Shapiro H."/>
            <person name="Aerts A."/>
            <person name="Otillar R.P."/>
            <person name="Terry A.Y."/>
            <person name="Boore J.L."/>
            <person name="Simakov O."/>
            <person name="Marletaz F."/>
            <person name="Cho S.-J."/>
            <person name="Edsinger-Gonzales E."/>
            <person name="Havlak P."/>
            <person name="Kuo D.-H."/>
            <person name="Larsson T."/>
            <person name="Lv J."/>
            <person name="Arendt D."/>
            <person name="Savage R."/>
            <person name="Osoegawa K."/>
            <person name="de Jong P."/>
            <person name="Lindberg D.R."/>
            <person name="Seaver E.C."/>
            <person name="Weisblat D.A."/>
            <person name="Putnam N.H."/>
            <person name="Grigoriev I.V."/>
            <person name="Rokhsar D.S."/>
        </authorList>
    </citation>
    <scope>NUCLEOTIDE SEQUENCE</scope>
    <source>
        <strain evidence="5">I ESC-2004</strain>
    </source>
</reference>
<dbReference type="EMBL" id="KB304011">
    <property type="protein sequence ID" value="ELU02461.1"/>
    <property type="molecule type" value="Genomic_DNA"/>
</dbReference>
<organism evidence="3">
    <name type="scientific">Capitella teleta</name>
    <name type="common">Polychaete worm</name>
    <dbReference type="NCBI Taxonomy" id="283909"/>
    <lineage>
        <taxon>Eukaryota</taxon>
        <taxon>Metazoa</taxon>
        <taxon>Spiralia</taxon>
        <taxon>Lophotrochozoa</taxon>
        <taxon>Annelida</taxon>
        <taxon>Polychaeta</taxon>
        <taxon>Sedentaria</taxon>
        <taxon>Scolecida</taxon>
        <taxon>Capitellidae</taxon>
        <taxon>Capitella</taxon>
    </lineage>
</organism>
<evidence type="ECO:0000259" key="2">
    <source>
        <dbReference type="Pfam" id="PF08338"/>
    </source>
</evidence>
<evidence type="ECO:0000313" key="4">
    <source>
        <dbReference type="EnsemblMetazoa" id="CapteP184531"/>
    </source>
</evidence>
<reference evidence="4" key="3">
    <citation type="submission" date="2015-06" db="UniProtKB">
        <authorList>
            <consortium name="EnsemblMetazoa"/>
        </authorList>
    </citation>
    <scope>IDENTIFICATION</scope>
</reference>
<dbReference type="FunCoup" id="R7U8M8">
    <property type="interactions" value="305"/>
</dbReference>
<dbReference type="PANTHER" id="PTHR11092">
    <property type="entry name" value="SUGAR NUCLEOTIDE EPIMERASE RELATED"/>
    <property type="match status" value="1"/>
</dbReference>
<reference evidence="3 5" key="2">
    <citation type="journal article" date="2013" name="Nature">
        <title>Insights into bilaterian evolution from three spiralian genomes.</title>
        <authorList>
            <person name="Simakov O."/>
            <person name="Marletaz F."/>
            <person name="Cho S.J."/>
            <person name="Edsinger-Gonzales E."/>
            <person name="Havlak P."/>
            <person name="Hellsten U."/>
            <person name="Kuo D.H."/>
            <person name="Larsson T."/>
            <person name="Lv J."/>
            <person name="Arendt D."/>
            <person name="Savage R."/>
            <person name="Osoegawa K."/>
            <person name="de Jong P."/>
            <person name="Grimwood J."/>
            <person name="Chapman J.A."/>
            <person name="Shapiro H."/>
            <person name="Aerts A."/>
            <person name="Otillar R.P."/>
            <person name="Terry A.Y."/>
            <person name="Boore J.L."/>
            <person name="Grigoriev I.V."/>
            <person name="Lindberg D.R."/>
            <person name="Seaver E.C."/>
            <person name="Weisblat D.A."/>
            <person name="Putnam N.H."/>
            <person name="Rokhsar D.S."/>
        </authorList>
    </citation>
    <scope>NUCLEOTIDE SEQUENCE</scope>
    <source>
        <strain evidence="3 5">I ESC-2004</strain>
    </source>
</reference>
<evidence type="ECO:0000313" key="5">
    <source>
        <dbReference type="Proteomes" id="UP000014760"/>
    </source>
</evidence>
<dbReference type="EMBL" id="AMQN01025014">
    <property type="status" value="NOT_ANNOTATED_CDS"/>
    <property type="molecule type" value="Genomic_DNA"/>
</dbReference>
<feature type="domain" description="NAD-dependent epimerase/dehydratase" evidence="1">
    <location>
        <begin position="54"/>
        <end position="213"/>
    </location>
</feature>
<proteinExistence type="predicted"/>
<dbReference type="SUPFAM" id="SSF51735">
    <property type="entry name" value="NAD(P)-binding Rossmann-fold domains"/>
    <property type="match status" value="1"/>
</dbReference>
<protein>
    <recommendedName>
        <fullName evidence="6">DUF1731 domain-containing protein</fullName>
    </recommendedName>
</protein>